<dbReference type="AlphaFoldDB" id="A0A7S2M1A3"/>
<proteinExistence type="inferred from homology"/>
<organism evidence="4">
    <name type="scientific">Skeletonema marinoi</name>
    <dbReference type="NCBI Taxonomy" id="267567"/>
    <lineage>
        <taxon>Eukaryota</taxon>
        <taxon>Sar</taxon>
        <taxon>Stramenopiles</taxon>
        <taxon>Ochrophyta</taxon>
        <taxon>Bacillariophyta</taxon>
        <taxon>Coscinodiscophyceae</taxon>
        <taxon>Thalassiosirophycidae</taxon>
        <taxon>Thalassiosirales</taxon>
        <taxon>Skeletonemataceae</taxon>
        <taxon>Skeletonema</taxon>
        <taxon>Skeletonema marinoi-dohrnii complex</taxon>
    </lineage>
</organism>
<dbReference type="PANTHER" id="PTHR31745">
    <property type="entry name" value="SINGLE-STRANDED DNA-BINDING PROTEIN WHY2, MITOCHONDRIAL"/>
    <property type="match status" value="1"/>
</dbReference>
<dbReference type="GO" id="GO:0006355">
    <property type="term" value="P:regulation of DNA-templated transcription"/>
    <property type="evidence" value="ECO:0007669"/>
    <property type="project" value="InterPro"/>
</dbReference>
<evidence type="ECO:0000256" key="2">
    <source>
        <dbReference type="ARBA" id="ARBA00022946"/>
    </source>
</evidence>
<feature type="compositionally biased region" description="Low complexity" evidence="3">
    <location>
        <begin position="50"/>
        <end position="61"/>
    </location>
</feature>
<dbReference type="PANTHER" id="PTHR31745:SF1">
    <property type="entry name" value="SINGLE-STRANDED DNA-BINDING PROTEIN WHY2, MITOCHONDRIAL"/>
    <property type="match status" value="1"/>
</dbReference>
<dbReference type="InterPro" id="IPR013742">
    <property type="entry name" value="Whirly"/>
</dbReference>
<dbReference type="EMBL" id="HBGZ01026362">
    <property type="protein sequence ID" value="CAD9622456.1"/>
    <property type="molecule type" value="Transcribed_RNA"/>
</dbReference>
<dbReference type="GO" id="GO:0003697">
    <property type="term" value="F:single-stranded DNA binding"/>
    <property type="evidence" value="ECO:0007669"/>
    <property type="project" value="InterPro"/>
</dbReference>
<dbReference type="GO" id="GO:0006952">
    <property type="term" value="P:defense response"/>
    <property type="evidence" value="ECO:0007669"/>
    <property type="project" value="InterPro"/>
</dbReference>
<protein>
    <submittedName>
        <fullName evidence="4">Uncharacterized protein</fullName>
    </submittedName>
</protein>
<reference evidence="4" key="1">
    <citation type="submission" date="2021-01" db="EMBL/GenBank/DDBJ databases">
        <authorList>
            <person name="Corre E."/>
            <person name="Pelletier E."/>
            <person name="Niang G."/>
            <person name="Scheremetjew M."/>
            <person name="Finn R."/>
            <person name="Kale V."/>
            <person name="Holt S."/>
            <person name="Cochrane G."/>
            <person name="Meng A."/>
            <person name="Brown T."/>
            <person name="Cohen L."/>
        </authorList>
    </citation>
    <scope>NUCLEOTIDE SEQUENCE</scope>
    <source>
        <strain evidence="4">SM1012Den-03</strain>
    </source>
</reference>
<comment type="similarity">
    <text evidence="1">Belongs to the Whirly family.</text>
</comment>
<dbReference type="SUPFAM" id="SSF54447">
    <property type="entry name" value="ssDNA-binding transcriptional regulator domain"/>
    <property type="match status" value="1"/>
</dbReference>
<dbReference type="Gene3D" id="2.30.31.10">
    <property type="entry name" value="Transcriptional Coactivator Pc4, Chain A"/>
    <property type="match status" value="1"/>
</dbReference>
<evidence type="ECO:0000256" key="3">
    <source>
        <dbReference type="SAM" id="MobiDB-lite"/>
    </source>
</evidence>
<accession>A0A7S2M1A3</accession>
<feature type="region of interest" description="Disordered" evidence="3">
    <location>
        <begin position="28"/>
        <end position="77"/>
    </location>
</feature>
<evidence type="ECO:0000313" key="4">
    <source>
        <dbReference type="EMBL" id="CAD9622456.1"/>
    </source>
</evidence>
<feature type="compositionally biased region" description="Polar residues" evidence="3">
    <location>
        <begin position="62"/>
        <end position="75"/>
    </location>
</feature>
<evidence type="ECO:0000256" key="1">
    <source>
        <dbReference type="ARBA" id="ARBA00006061"/>
    </source>
</evidence>
<gene>
    <name evidence="4" type="ORF">SMAR0320_LOCUS18713</name>
</gene>
<dbReference type="Pfam" id="PF08536">
    <property type="entry name" value="Whirly"/>
    <property type="match status" value="1"/>
</dbReference>
<keyword evidence="2" id="KW-0809">Transit peptide</keyword>
<sequence length="281" mass="29835">MFTKHIAHLSSRAASRCSSASRRLTSVSSTLSSSSDGALPLAGSRRPQDVSRPSSSSSITSIGNNTKIHNRSFSSMGMMPRRGFPQYTIFGPDSALSIRAVLPQFRRAGTDGVSVERRGKLVFEFVPRNASGAGFAWSEKTLFSLSVEEVGLLLSQLPGNGVELSHSMNYGVGSDDDSSGGVMQQSGDLLEKVLTIEPGDGATLNFKIDYMKSGVGGQSPPQFDHAIPTTPLEVTLQAGEFEVIKSIFQTSIPYILGWNTTMDIASAAAMSKGMSGGGNHY</sequence>
<dbReference type="InterPro" id="IPR009044">
    <property type="entry name" value="ssDNA-bd_transcriptional_reg"/>
</dbReference>
<name>A0A7S2M1A3_9STRA</name>